<dbReference type="PROSITE" id="PS00633">
    <property type="entry name" value="BROMODOMAIN_1"/>
    <property type="match status" value="1"/>
</dbReference>
<feature type="compositionally biased region" description="Low complexity" evidence="4">
    <location>
        <begin position="783"/>
        <end position="793"/>
    </location>
</feature>
<feature type="compositionally biased region" description="Basic residues" evidence="4">
    <location>
        <begin position="393"/>
        <end position="402"/>
    </location>
</feature>
<evidence type="ECO:0000313" key="6">
    <source>
        <dbReference type="EMBL" id="CAF98873.1"/>
    </source>
</evidence>
<feature type="compositionally biased region" description="Polar residues" evidence="4">
    <location>
        <begin position="908"/>
        <end position="922"/>
    </location>
</feature>
<feature type="coiled-coil region" evidence="3">
    <location>
        <begin position="184"/>
        <end position="213"/>
    </location>
</feature>
<keyword evidence="3" id="KW-0175">Coiled coil</keyword>
<feature type="compositionally biased region" description="Polar residues" evidence="4">
    <location>
        <begin position="1104"/>
        <end position="1114"/>
    </location>
</feature>
<evidence type="ECO:0000256" key="3">
    <source>
        <dbReference type="SAM" id="Coils"/>
    </source>
</evidence>
<feature type="region of interest" description="Disordered" evidence="4">
    <location>
        <begin position="1164"/>
        <end position="1228"/>
    </location>
</feature>
<dbReference type="CDD" id="cd05494">
    <property type="entry name" value="Bromodomain_1"/>
    <property type="match status" value="1"/>
</dbReference>
<dbReference type="SUPFAM" id="SSF47370">
    <property type="entry name" value="Bromodomain"/>
    <property type="match status" value="2"/>
</dbReference>
<dbReference type="GO" id="GO:0006338">
    <property type="term" value="P:chromatin remodeling"/>
    <property type="evidence" value="ECO:0007669"/>
    <property type="project" value="InterPro"/>
</dbReference>
<dbReference type="Gene3D" id="1.20.920.10">
    <property type="entry name" value="Bromodomain-like"/>
    <property type="match status" value="2"/>
</dbReference>
<feature type="region of interest" description="Disordered" evidence="4">
    <location>
        <begin position="378"/>
        <end position="557"/>
    </location>
</feature>
<dbReference type="InterPro" id="IPR001487">
    <property type="entry name" value="Bromodomain"/>
</dbReference>
<reference evidence="6" key="1">
    <citation type="journal article" date="2004" name="Nature">
        <title>Genome duplication in the teleost fish Tetraodon nigroviridis reveals the early vertebrate proto-karyotype.</title>
        <authorList>
            <person name="Jaillon O."/>
            <person name="Aury J.-M."/>
            <person name="Brunet F."/>
            <person name="Petit J.-L."/>
            <person name="Stange-Thomann N."/>
            <person name="Mauceli E."/>
            <person name="Bouneau L."/>
            <person name="Fischer C."/>
            <person name="Ozouf-Costaz C."/>
            <person name="Bernot A."/>
            <person name="Nicaud S."/>
            <person name="Jaffe D."/>
            <person name="Fisher S."/>
            <person name="Lutfalla G."/>
            <person name="Dossat C."/>
            <person name="Segurens B."/>
            <person name="Dasilva C."/>
            <person name="Salanoubat M."/>
            <person name="Levy M."/>
            <person name="Boudet N."/>
            <person name="Castellano S."/>
            <person name="Anthouard V."/>
            <person name="Jubin C."/>
            <person name="Castelli V."/>
            <person name="Katinka M."/>
            <person name="Vacherie B."/>
            <person name="Biemont C."/>
            <person name="Skalli Z."/>
            <person name="Cattolico L."/>
            <person name="Poulain J."/>
            <person name="De Berardinis V."/>
            <person name="Cruaud C."/>
            <person name="Duprat S."/>
            <person name="Brottier P."/>
            <person name="Coutanceau J.-P."/>
            <person name="Gouzy J."/>
            <person name="Parra G."/>
            <person name="Lardier G."/>
            <person name="Chapple C."/>
            <person name="McKernan K.J."/>
            <person name="McEwan P."/>
            <person name="Bosak S."/>
            <person name="Kellis M."/>
            <person name="Volff J.-N."/>
            <person name="Guigo R."/>
            <person name="Zody M.C."/>
            <person name="Mesirov J."/>
            <person name="Lindblad-Toh K."/>
            <person name="Birren B."/>
            <person name="Nusbaum C."/>
            <person name="Kahn D."/>
            <person name="Robinson-Rechavi M."/>
            <person name="Laudet V."/>
            <person name="Schachter V."/>
            <person name="Quetier F."/>
            <person name="Saurin W."/>
            <person name="Scarpelli C."/>
            <person name="Wincker P."/>
            <person name="Lander E.S."/>
            <person name="Weissenbach J."/>
            <person name="Roest Crollius H."/>
        </authorList>
    </citation>
    <scope>NUCLEOTIDE SEQUENCE [LARGE SCALE GENOMIC DNA]</scope>
</reference>
<feature type="compositionally biased region" description="Basic and acidic residues" evidence="4">
    <location>
        <begin position="382"/>
        <end position="392"/>
    </location>
</feature>
<proteinExistence type="predicted"/>
<organism evidence="6">
    <name type="scientific">Tetraodon nigroviridis</name>
    <name type="common">Spotted green pufferfish</name>
    <name type="synonym">Chelonodon nigroviridis</name>
    <dbReference type="NCBI Taxonomy" id="99883"/>
    <lineage>
        <taxon>Eukaryota</taxon>
        <taxon>Metazoa</taxon>
        <taxon>Chordata</taxon>
        <taxon>Craniata</taxon>
        <taxon>Vertebrata</taxon>
        <taxon>Euteleostomi</taxon>
        <taxon>Actinopterygii</taxon>
        <taxon>Neopterygii</taxon>
        <taxon>Teleostei</taxon>
        <taxon>Neoteleostei</taxon>
        <taxon>Acanthomorphata</taxon>
        <taxon>Eupercaria</taxon>
        <taxon>Tetraodontiformes</taxon>
        <taxon>Tetradontoidea</taxon>
        <taxon>Tetraodontidae</taxon>
        <taxon>Tetraodon</taxon>
    </lineage>
</organism>
<feature type="compositionally biased region" description="Pro residues" evidence="4">
    <location>
        <begin position="442"/>
        <end position="457"/>
    </location>
</feature>
<name>Q4SKF9_TETNG</name>
<feature type="domain" description="Bromo" evidence="5">
    <location>
        <begin position="737"/>
        <end position="765"/>
    </location>
</feature>
<feature type="region of interest" description="Disordered" evidence="4">
    <location>
        <begin position="955"/>
        <end position="1028"/>
    </location>
</feature>
<dbReference type="PANTHER" id="PTHR47092">
    <property type="entry name" value="CAT EYE SYNDROME CRITICAL REGION PROTEIN 2"/>
    <property type="match status" value="1"/>
</dbReference>
<feature type="region of interest" description="Disordered" evidence="4">
    <location>
        <begin position="597"/>
        <end position="621"/>
    </location>
</feature>
<dbReference type="PANTHER" id="PTHR47092:SF1">
    <property type="entry name" value="CHROMATIN REMODELING REGULATOR CECR2"/>
    <property type="match status" value="1"/>
</dbReference>
<dbReference type="GO" id="GO:0090537">
    <property type="term" value="C:CERF complex"/>
    <property type="evidence" value="ECO:0007669"/>
    <property type="project" value="InterPro"/>
</dbReference>
<reference evidence="6" key="2">
    <citation type="submission" date="2004-02" db="EMBL/GenBank/DDBJ databases">
        <authorList>
            <consortium name="Genoscope"/>
            <consortium name="Whitehead Institute Centre for Genome Research"/>
        </authorList>
    </citation>
    <scope>NUCLEOTIDE SEQUENCE</scope>
</reference>
<feature type="compositionally biased region" description="Low complexity" evidence="4">
    <location>
        <begin position="499"/>
        <end position="509"/>
    </location>
</feature>
<feature type="region of interest" description="Disordered" evidence="4">
    <location>
        <begin position="769"/>
        <end position="845"/>
    </location>
</feature>
<gene>
    <name evidence="6" type="ORF">GSTENG00016742001</name>
</gene>
<accession>Q4SKF9</accession>
<feature type="compositionally biased region" description="Basic and acidic residues" evidence="4">
    <location>
        <begin position="427"/>
        <end position="437"/>
    </location>
</feature>
<evidence type="ECO:0000259" key="5">
    <source>
        <dbReference type="PROSITE" id="PS50014"/>
    </source>
</evidence>
<comment type="caution">
    <text evidence="6">The sequence shown here is derived from an EMBL/GenBank/DDBJ whole genome shotgun (WGS) entry which is preliminary data.</text>
</comment>
<dbReference type="PRINTS" id="PR00503">
    <property type="entry name" value="BROMODOMAIN"/>
</dbReference>
<evidence type="ECO:0000256" key="4">
    <source>
        <dbReference type="SAM" id="MobiDB-lite"/>
    </source>
</evidence>
<feature type="region of interest" description="Disordered" evidence="4">
    <location>
        <begin position="884"/>
        <end position="937"/>
    </location>
</feature>
<dbReference type="CDD" id="cd05509">
    <property type="entry name" value="Bromo_gcn5_like"/>
    <property type="match status" value="1"/>
</dbReference>
<feature type="domain" description="Bromo" evidence="5">
    <location>
        <begin position="284"/>
        <end position="354"/>
    </location>
</feature>
<dbReference type="KEGG" id="tng:GSTEN00016742G001"/>
<dbReference type="GO" id="GO:0007338">
    <property type="term" value="P:single fertilization"/>
    <property type="evidence" value="ECO:0007669"/>
    <property type="project" value="TreeGrafter"/>
</dbReference>
<keyword evidence="1 2" id="KW-0103">Bromodomain</keyword>
<evidence type="ECO:0000256" key="1">
    <source>
        <dbReference type="ARBA" id="ARBA00023117"/>
    </source>
</evidence>
<dbReference type="PROSITE" id="PS50014">
    <property type="entry name" value="BROMODOMAIN_2"/>
    <property type="match status" value="2"/>
</dbReference>
<feature type="region of interest" description="Disordered" evidence="4">
    <location>
        <begin position="72"/>
        <end position="123"/>
    </location>
</feature>
<dbReference type="InterPro" id="IPR018359">
    <property type="entry name" value="Bromodomain_CS"/>
</dbReference>
<sequence>MVLFSLVHPHDNQGLDSDSLRVEPLGQDGNGALYWYFYGTRMYKEEPSRTNADRNGILYCVVVVVVVLSSSGDPSEATFPDRKKRGRPPKKRKHEDPQLSEATEGNTENEQEDAYPSTGYKRGPWSLVCETEEQWASLAESIKDKTSPQDRHLYRVISQNFLPEISNMIEHKDNQMSVSEDERRKDEELDRQALLAEQRREEERLLREEQQREKMVKIKAVEERAKRRMMREEKAMLLSQGKDLPPELLHLDPPSPVPRTRRNKEFYELDDDYTALYKVLEALKSHKDAWPFLEPVDESYAPNYHDIIKTPMDLSTIERKINDGEYITKEEFIADVKLMFENCAEYNGDDSEYTIMAEALERCFNRALLKHFPSEDADTDEEFHIHKEEKERKERKRNRGSKHLGPESLIKATEQVQRKRNFQGEKGNTHSEEDNGKLARSLPPPHWASGPHPPQGLPPGQQHMREGDMRGMYHPGQQHRMVDGRHVGPRYPMGHDPNHQQPQHQQQPPYMGPTHGPSLGPRPMALQPGPPPEASMYPSHHHPEGLNMHHMGNRPPQHNFPGLRAPGMGPSNMWPGMNQQERPNRMRVQDPSVMRNFTYGGVPPPDNQMSVSEDERRKDEELDRQALLAEQRREEERLLREEQQREKMVKIKAVEGKINEQLRVLDGCLFLWPLSERAKRRMMREEKAMLLSQGKDLPPELLHLDPPSPVPRTRRNKEFYELDDDYTALYKVLEALKSHKDAWPFLEPVDESYAPNYHDIIKHRMVDGRHVGPRYPMGHDPNHQQPQHQQQPPYMGPTHGPSLGPRPMALQPGPPPEASMYPSHHHPEGLNMHHMGNRPPQHNFPGLRAPGMGPSNMWPGMNQQERPNRMRVQDPSVMRNFTYGGVPPPVGHKPWPEAAGYPHPPPNAQYQMSAAVSSQLPVSTRPPVPHTDSNGRTHLASMLESPEMLALQQLSASSGPPAGGPHQRMGSFQQPGPPSGIGSVPTRPSQQPPPAPEVQLLHPARDNRSDEQPSQQTDAQPGGRVPSKRLARDNLLVVLVVLQPLTRLVTYLRPPDPSIHATACRTEHRALRRRRPRRYLPPCPKTLLRHFQRAVYRGRRADTSRVNNSKAFSHSNKRQPRMSSRGRYPSEEWHQPHYQPHQAMQPSVFLPVPISRGQLKESNMSAISSEGPRGATLLSPVPVPEVGAHSGGPQDGKSEPSEGLSGCPSSAAGSPTKGVHKENLEQPESPKEILDLDSHNAASQHRSQASALQRSTAMAGYMYDPRAVHPGMQQGGVPPPHLMPQAHGGAAAGRYPGQPYLDPGCYVAQRPHPHLMEALQRPQQLPFSPGQTRMAMYRAPRPAGHFQGVMLQQRGLPPEHSIQPRKQNTRSYQMLESVRFLPVSFIFVFITGNRRRLLQVALAVNTEGHEDITAR</sequence>
<dbReference type="OrthoDB" id="303107at2759"/>
<dbReference type="SMART" id="SM00297">
    <property type="entry name" value="BROMO"/>
    <property type="match status" value="1"/>
</dbReference>
<dbReference type="Pfam" id="PF00439">
    <property type="entry name" value="Bromodomain"/>
    <property type="match status" value="2"/>
</dbReference>
<dbReference type="EMBL" id="CAAE01014566">
    <property type="protein sequence ID" value="CAF98873.1"/>
    <property type="molecule type" value="Genomic_DNA"/>
</dbReference>
<evidence type="ECO:0000256" key="2">
    <source>
        <dbReference type="PROSITE-ProRule" id="PRU00035"/>
    </source>
</evidence>
<feature type="compositionally biased region" description="Basic residues" evidence="4">
    <location>
        <begin position="82"/>
        <end position="93"/>
    </location>
</feature>
<feature type="compositionally biased region" description="Basic and acidic residues" evidence="4">
    <location>
        <begin position="1219"/>
        <end position="1228"/>
    </location>
</feature>
<dbReference type="InterPro" id="IPR036427">
    <property type="entry name" value="Bromodomain-like_sf"/>
</dbReference>
<feature type="region of interest" description="Disordered" evidence="4">
    <location>
        <begin position="1098"/>
        <end position="1133"/>
    </location>
</feature>
<protein>
    <submittedName>
        <fullName evidence="6">(spotted green pufferfish) hypothetical protein</fullName>
    </submittedName>
</protein>
<dbReference type="InterPro" id="IPR029614">
    <property type="entry name" value="CECR2"/>
</dbReference>